<dbReference type="Proteomes" id="UP000287519">
    <property type="component" value="Unassembled WGS sequence"/>
</dbReference>
<name>A0A402C637_RHOWR</name>
<evidence type="ECO:0000313" key="2">
    <source>
        <dbReference type="EMBL" id="GCE39090.1"/>
    </source>
</evidence>
<feature type="region of interest" description="Disordered" evidence="1">
    <location>
        <begin position="20"/>
        <end position="55"/>
    </location>
</feature>
<proteinExistence type="predicted"/>
<organism evidence="2 3">
    <name type="scientific">Rhodococcus wratislaviensis</name>
    <name type="common">Tsukamurella wratislaviensis</name>
    <dbReference type="NCBI Taxonomy" id="44752"/>
    <lineage>
        <taxon>Bacteria</taxon>
        <taxon>Bacillati</taxon>
        <taxon>Actinomycetota</taxon>
        <taxon>Actinomycetes</taxon>
        <taxon>Mycobacteriales</taxon>
        <taxon>Nocardiaceae</taxon>
        <taxon>Rhodococcus</taxon>
    </lineage>
</organism>
<reference evidence="2 3" key="1">
    <citation type="submission" date="2018-11" db="EMBL/GenBank/DDBJ databases">
        <title>Microbial catabolism of amino acid.</title>
        <authorList>
            <person name="Hibi M."/>
            <person name="Ogawa J."/>
        </authorList>
    </citation>
    <scope>NUCLEOTIDE SEQUENCE [LARGE SCALE GENOMIC DNA]</scope>
    <source>
        <strain evidence="2 3">C31-06</strain>
    </source>
</reference>
<gene>
    <name evidence="2" type="ORF">Rhow_002614</name>
</gene>
<sequence length="55" mass="6159">MAERMRWNAIESITEKTGSQQVAAGRIEKRRRNAVSDAKDNKNRRLDTGPLCGDG</sequence>
<comment type="caution">
    <text evidence="2">The sequence shown here is derived from an EMBL/GenBank/DDBJ whole genome shotgun (WGS) entry which is preliminary data.</text>
</comment>
<feature type="compositionally biased region" description="Basic and acidic residues" evidence="1">
    <location>
        <begin position="37"/>
        <end position="47"/>
    </location>
</feature>
<dbReference type="AlphaFoldDB" id="A0A402C637"/>
<accession>A0A402C637</accession>
<evidence type="ECO:0000313" key="3">
    <source>
        <dbReference type="Proteomes" id="UP000287519"/>
    </source>
</evidence>
<keyword evidence="3" id="KW-1185">Reference proteome</keyword>
<evidence type="ECO:0000256" key="1">
    <source>
        <dbReference type="SAM" id="MobiDB-lite"/>
    </source>
</evidence>
<protein>
    <submittedName>
        <fullName evidence="2">Uncharacterized protein</fullName>
    </submittedName>
</protein>
<dbReference type="EMBL" id="BHYM01000023">
    <property type="protein sequence ID" value="GCE39090.1"/>
    <property type="molecule type" value="Genomic_DNA"/>
</dbReference>